<keyword evidence="8 9" id="KW-0472">Membrane</keyword>
<dbReference type="PANTHER" id="PTHR30413">
    <property type="entry name" value="INNER MEMBRANE TRANSPORT PERMEASE"/>
    <property type="match status" value="1"/>
</dbReference>
<keyword evidence="4 9" id="KW-1003">Cell membrane</keyword>
<organism evidence="11 12">
    <name type="scientific">Aureimonas fodinaquatilis</name>
    <dbReference type="NCBI Taxonomy" id="2565783"/>
    <lineage>
        <taxon>Bacteria</taxon>
        <taxon>Pseudomonadati</taxon>
        <taxon>Pseudomonadota</taxon>
        <taxon>Alphaproteobacteria</taxon>
        <taxon>Hyphomicrobiales</taxon>
        <taxon>Aurantimonadaceae</taxon>
        <taxon>Aureimonas</taxon>
    </lineage>
</organism>
<feature type="transmembrane region" description="Helical" evidence="9">
    <location>
        <begin position="236"/>
        <end position="257"/>
    </location>
</feature>
<evidence type="ECO:0000256" key="6">
    <source>
        <dbReference type="ARBA" id="ARBA00022989"/>
    </source>
</evidence>
<evidence type="ECO:0000256" key="1">
    <source>
        <dbReference type="ARBA" id="ARBA00004651"/>
    </source>
</evidence>
<keyword evidence="3 9" id="KW-0813">Transport</keyword>
<reference evidence="11 12" key="1">
    <citation type="submission" date="2019-08" db="EMBL/GenBank/DDBJ databases">
        <title>Aureimonas fodiniaquatilis sp. nov., isolated from a coal mine wastewater.</title>
        <authorList>
            <person name="Kim W."/>
        </authorList>
    </citation>
    <scope>NUCLEOTIDE SEQUENCE [LARGE SCALE GENOMIC DNA]</scope>
    <source>
        <strain evidence="11 12">CAU 1482</strain>
    </source>
</reference>
<keyword evidence="12" id="KW-1185">Reference proteome</keyword>
<comment type="subcellular location">
    <subcellularLocation>
        <location evidence="9">Cell inner membrane</location>
        <topology evidence="9">Multi-pass membrane protein</topology>
    </subcellularLocation>
    <subcellularLocation>
        <location evidence="1">Cell membrane</location>
        <topology evidence="1">Multi-pass membrane protein</topology>
    </subcellularLocation>
</comment>
<dbReference type="GO" id="GO:0140359">
    <property type="term" value="F:ABC-type transporter activity"/>
    <property type="evidence" value="ECO:0007669"/>
    <property type="project" value="InterPro"/>
</dbReference>
<accession>A0A5B0DWM3</accession>
<keyword evidence="5 9" id="KW-0812">Transmembrane</keyword>
<evidence type="ECO:0000259" key="10">
    <source>
        <dbReference type="PROSITE" id="PS51012"/>
    </source>
</evidence>
<evidence type="ECO:0000256" key="8">
    <source>
        <dbReference type="ARBA" id="ARBA00023136"/>
    </source>
</evidence>
<dbReference type="GO" id="GO:0015920">
    <property type="term" value="P:lipopolysaccharide transport"/>
    <property type="evidence" value="ECO:0007669"/>
    <property type="project" value="TreeGrafter"/>
</dbReference>
<dbReference type="InterPro" id="IPR013525">
    <property type="entry name" value="ABC2_TM"/>
</dbReference>
<evidence type="ECO:0000256" key="7">
    <source>
        <dbReference type="ARBA" id="ARBA00023047"/>
    </source>
</evidence>
<keyword evidence="7" id="KW-0762">Sugar transport</keyword>
<feature type="transmembrane region" description="Helical" evidence="9">
    <location>
        <begin position="180"/>
        <end position="199"/>
    </location>
</feature>
<feature type="transmembrane region" description="Helical" evidence="9">
    <location>
        <begin position="114"/>
        <end position="143"/>
    </location>
</feature>
<gene>
    <name evidence="11" type="ORF">FPY71_07685</name>
</gene>
<evidence type="ECO:0000256" key="3">
    <source>
        <dbReference type="ARBA" id="ARBA00022448"/>
    </source>
</evidence>
<feature type="domain" description="ABC transmembrane type-2" evidence="10">
    <location>
        <begin position="35"/>
        <end position="260"/>
    </location>
</feature>
<dbReference type="PROSITE" id="PS51012">
    <property type="entry name" value="ABC_TM2"/>
    <property type="match status" value="1"/>
</dbReference>
<name>A0A5B0DWM3_9HYPH</name>
<evidence type="ECO:0000256" key="2">
    <source>
        <dbReference type="ARBA" id="ARBA00007783"/>
    </source>
</evidence>
<evidence type="ECO:0000256" key="4">
    <source>
        <dbReference type="ARBA" id="ARBA00022475"/>
    </source>
</evidence>
<dbReference type="OrthoDB" id="9786910at2"/>
<proteinExistence type="inferred from homology"/>
<evidence type="ECO:0000313" key="12">
    <source>
        <dbReference type="Proteomes" id="UP000324738"/>
    </source>
</evidence>
<protein>
    <recommendedName>
        <fullName evidence="9">Transport permease protein</fullName>
    </recommendedName>
</protein>
<dbReference type="GO" id="GO:0015774">
    <property type="term" value="P:polysaccharide transport"/>
    <property type="evidence" value="ECO:0007669"/>
    <property type="project" value="UniProtKB-KW"/>
</dbReference>
<feature type="transmembrane region" description="Helical" evidence="9">
    <location>
        <begin position="71"/>
        <end position="94"/>
    </location>
</feature>
<sequence length="268" mass="29518">MPDAAMPAKGSGRRRHLLGPLLKREIRTRHKGTFGGLYWYVIQNVIIVLIYSSVFGSILRGMWREEGLGEINFTIVLFLGLIQYNLLSEILIRAPHQIVQNANLVTKVLFPLEILPVILTGVAVFNALVAFCVLLVAAFVLNVPLSWNGLWLPAVVAPLVIGAVGLAWILAALGTYVRDVGQVVTLLVTAMMFLSPLFYPIGMLPEGLRMLVAFNPLTVPIMEARSVLIFGQTPNFTALGIYWLAACSVMLLGRWIFEKMRGGFADVV</sequence>
<dbReference type="PANTHER" id="PTHR30413:SF10">
    <property type="entry name" value="CAPSULE POLYSACCHARIDE EXPORT INNER-MEMBRANE PROTEIN CTRC"/>
    <property type="match status" value="1"/>
</dbReference>
<dbReference type="GO" id="GO:0005886">
    <property type="term" value="C:plasma membrane"/>
    <property type="evidence" value="ECO:0007669"/>
    <property type="project" value="UniProtKB-SubCell"/>
</dbReference>
<dbReference type="Proteomes" id="UP000324738">
    <property type="component" value="Unassembled WGS sequence"/>
</dbReference>
<keyword evidence="6 9" id="KW-1133">Transmembrane helix</keyword>
<dbReference type="InterPro" id="IPR047817">
    <property type="entry name" value="ABC2_TM_bact-type"/>
</dbReference>
<dbReference type="EMBL" id="VTWH01000002">
    <property type="protein sequence ID" value="KAA0970392.1"/>
    <property type="molecule type" value="Genomic_DNA"/>
</dbReference>
<evidence type="ECO:0000256" key="9">
    <source>
        <dbReference type="RuleBase" id="RU361157"/>
    </source>
</evidence>
<dbReference type="AlphaFoldDB" id="A0A5B0DWM3"/>
<feature type="transmembrane region" description="Helical" evidence="9">
    <location>
        <begin position="150"/>
        <end position="174"/>
    </location>
</feature>
<evidence type="ECO:0000256" key="5">
    <source>
        <dbReference type="ARBA" id="ARBA00022692"/>
    </source>
</evidence>
<dbReference type="Pfam" id="PF01061">
    <property type="entry name" value="ABC2_membrane"/>
    <property type="match status" value="1"/>
</dbReference>
<comment type="caution">
    <text evidence="11">The sequence shown here is derived from an EMBL/GenBank/DDBJ whole genome shotgun (WGS) entry which is preliminary data.</text>
</comment>
<feature type="transmembrane region" description="Helical" evidence="9">
    <location>
        <begin position="37"/>
        <end position="59"/>
    </location>
</feature>
<comment type="similarity">
    <text evidence="2 9">Belongs to the ABC-2 integral membrane protein family.</text>
</comment>
<keyword evidence="7" id="KW-0625">Polysaccharide transport</keyword>
<evidence type="ECO:0000313" key="11">
    <source>
        <dbReference type="EMBL" id="KAA0970392.1"/>
    </source>
</evidence>